<dbReference type="RefSeq" id="XP_060120641.1">
    <property type="nucleotide sequence ID" value="XM_060264658.1"/>
</dbReference>
<reference evidence="2" key="1">
    <citation type="submission" date="2023-03" db="EMBL/GenBank/DDBJ databases">
        <title>Mating type loci evolution in Malassezia.</title>
        <authorList>
            <person name="Coelho M.A."/>
        </authorList>
    </citation>
    <scope>NUCLEOTIDE SEQUENCE</scope>
    <source>
        <strain evidence="2">CBS 9431</strain>
    </source>
</reference>
<proteinExistence type="predicted"/>
<dbReference type="GeneID" id="85224340"/>
<dbReference type="InterPro" id="IPR029068">
    <property type="entry name" value="Glyas_Bleomycin-R_OHBP_Dase"/>
</dbReference>
<dbReference type="PROSITE" id="PS51819">
    <property type="entry name" value="VOC"/>
    <property type="match status" value="1"/>
</dbReference>
<evidence type="ECO:0000313" key="2">
    <source>
        <dbReference type="EMBL" id="WFD37744.1"/>
    </source>
</evidence>
<gene>
    <name evidence="2" type="ORF">MJAP1_000691</name>
</gene>
<evidence type="ECO:0000259" key="1">
    <source>
        <dbReference type="PROSITE" id="PS51819"/>
    </source>
</evidence>
<organism evidence="2 3">
    <name type="scientific">Malassezia japonica</name>
    <dbReference type="NCBI Taxonomy" id="223818"/>
    <lineage>
        <taxon>Eukaryota</taxon>
        <taxon>Fungi</taxon>
        <taxon>Dikarya</taxon>
        <taxon>Basidiomycota</taxon>
        <taxon>Ustilaginomycotina</taxon>
        <taxon>Malasseziomycetes</taxon>
        <taxon>Malasseziales</taxon>
        <taxon>Malasseziaceae</taxon>
        <taxon>Malassezia</taxon>
    </lineage>
</organism>
<dbReference type="AlphaFoldDB" id="A0AAF0F0F1"/>
<name>A0AAF0F0F1_9BASI</name>
<dbReference type="InterPro" id="IPR004360">
    <property type="entry name" value="Glyas_Fos-R_dOase_dom"/>
</dbReference>
<evidence type="ECO:0000313" key="3">
    <source>
        <dbReference type="Proteomes" id="UP001217754"/>
    </source>
</evidence>
<protein>
    <recommendedName>
        <fullName evidence="1">VOC domain-containing protein</fullName>
    </recommendedName>
</protein>
<dbReference type="PANTHER" id="PTHR10374">
    <property type="entry name" value="LACTOYLGLUTATHIONE LYASE GLYOXALASE I"/>
    <property type="match status" value="1"/>
</dbReference>
<dbReference type="PANTHER" id="PTHR10374:SF19">
    <property type="entry name" value="LYASE (GLO1), PUTATIVE (AFU_ORTHOLOGUE AFUA_2G13550)-RELATED"/>
    <property type="match status" value="1"/>
</dbReference>
<dbReference type="InterPro" id="IPR037523">
    <property type="entry name" value="VOC_core"/>
</dbReference>
<keyword evidence="3" id="KW-1185">Reference proteome</keyword>
<dbReference type="EMBL" id="CP119958">
    <property type="protein sequence ID" value="WFD37744.1"/>
    <property type="molecule type" value="Genomic_DNA"/>
</dbReference>
<feature type="domain" description="VOC" evidence="1">
    <location>
        <begin position="1"/>
        <end position="108"/>
    </location>
</feature>
<accession>A0AAF0F0F1</accession>
<dbReference type="SUPFAM" id="SSF54593">
    <property type="entry name" value="Glyoxalase/Bleomycin resistance protein/Dihydroxybiphenyl dioxygenase"/>
    <property type="match status" value="1"/>
</dbReference>
<dbReference type="Proteomes" id="UP001217754">
    <property type="component" value="Chromosome 1"/>
</dbReference>
<dbReference type="Gene3D" id="3.10.180.10">
    <property type="entry name" value="2,3-Dihydroxybiphenyl 1,2-Dioxygenase, domain 1"/>
    <property type="match status" value="1"/>
</dbReference>
<dbReference type="Pfam" id="PF00903">
    <property type="entry name" value="Glyoxalase"/>
    <property type="match status" value="1"/>
</dbReference>
<sequence length="156" mass="17603">MDIAREVVMGKIYKVWLQFPANKKSDLFGHASSLIELVQQKGTESDDNFQVQHPPTGFHHICFSIPDITHARHRLESLGVELVDIGTPKNDIIVLKDPDGYPIQLLSQDFDKHEELEQACREVVMDGAQQAMEDIKQDNNPITLEEAGLYHPSKAT</sequence>